<dbReference type="PANTHER" id="PTHR33987:SF1">
    <property type="entry name" value="CALCINEURIN-LIKE METALLO-PHOSPHOESTERASE SUPERFAMILY PROTEIN"/>
    <property type="match status" value="1"/>
</dbReference>
<dbReference type="CDD" id="cd07389">
    <property type="entry name" value="MPP_PhoD"/>
    <property type="match status" value="1"/>
</dbReference>
<dbReference type="PANTHER" id="PTHR33987">
    <property type="entry name" value="CALCINEURIN-LIKE METALLO-PHOSPHOESTERASE SUPERFAMILY PROTEIN"/>
    <property type="match status" value="1"/>
</dbReference>
<dbReference type="Pfam" id="PF09423">
    <property type="entry name" value="PhoD"/>
    <property type="match status" value="1"/>
</dbReference>
<sequence length="349" mass="39838">MKSFLEIRYKLFFLITLCLFLTSKSALGQVKSELKIAFGSCAKQDRPQFVWQKIGEQNPDLFIFSGDNVYIDSDQTDAMQHAYKMLGSNPNFSKFRQSTPILATWDDHDYGMQDGNKYFTAKEAAKTEFINFWRYPEIEQLRHKPQGIFHTYWTEHKGKKVQIILLDTRWYRDPMVFADLTEAQRVELGVGPYKEHVDTSKTLLGEIQWEWFANELKKPADFRVVVSSIAVLAEHTGWDSWANYPHELEKLLALLHPVNQGNLVIISGDIHKAEISQRTYNGKIFTDVSSSGLDAAIYPAAPNQYRFGNPLLDNNFGVLTLTGDERLKGTIEVLNAKGEAKLTLSLGDD</sequence>
<reference evidence="2 3" key="1">
    <citation type="submission" date="2019-06" db="EMBL/GenBank/DDBJ databases">
        <title>Draft genome of Aliikangiella marina GYP-15.</title>
        <authorList>
            <person name="Wang G."/>
        </authorList>
    </citation>
    <scope>NUCLEOTIDE SEQUENCE [LARGE SCALE GENOMIC DNA]</scope>
    <source>
        <strain evidence="2 3">GYP-15</strain>
    </source>
</reference>
<comment type="caution">
    <text evidence="2">The sequence shown here is derived from an EMBL/GenBank/DDBJ whole genome shotgun (WGS) entry which is preliminary data.</text>
</comment>
<dbReference type="OrthoDB" id="327733at2"/>
<feature type="domain" description="PhoD-like phosphatase metallophosphatase" evidence="1">
    <location>
        <begin position="37"/>
        <end position="281"/>
    </location>
</feature>
<accession>A0A545THQ1</accession>
<dbReference type="InterPro" id="IPR038607">
    <property type="entry name" value="PhoD-like_sf"/>
</dbReference>
<evidence type="ECO:0000313" key="3">
    <source>
        <dbReference type="Proteomes" id="UP000317839"/>
    </source>
</evidence>
<dbReference type="AlphaFoldDB" id="A0A545THQ1"/>
<organism evidence="2 3">
    <name type="scientific">Aliikangiella marina</name>
    <dbReference type="NCBI Taxonomy" id="1712262"/>
    <lineage>
        <taxon>Bacteria</taxon>
        <taxon>Pseudomonadati</taxon>
        <taxon>Pseudomonadota</taxon>
        <taxon>Gammaproteobacteria</taxon>
        <taxon>Oceanospirillales</taxon>
        <taxon>Pleioneaceae</taxon>
        <taxon>Aliikangiella</taxon>
    </lineage>
</organism>
<dbReference type="InterPro" id="IPR029052">
    <property type="entry name" value="Metallo-depent_PP-like"/>
</dbReference>
<dbReference type="Proteomes" id="UP000317839">
    <property type="component" value="Unassembled WGS sequence"/>
</dbReference>
<keyword evidence="3" id="KW-1185">Reference proteome</keyword>
<dbReference type="EMBL" id="VIKR01000001">
    <property type="protein sequence ID" value="TQV76728.1"/>
    <property type="molecule type" value="Genomic_DNA"/>
</dbReference>
<dbReference type="Gene3D" id="3.60.21.70">
    <property type="entry name" value="PhoD-like phosphatase"/>
    <property type="match status" value="1"/>
</dbReference>
<name>A0A545THQ1_9GAMM</name>
<evidence type="ECO:0000313" key="2">
    <source>
        <dbReference type="EMBL" id="TQV76728.1"/>
    </source>
</evidence>
<protein>
    <submittedName>
        <fullName evidence="2">Alkaline phosphatase family protein</fullName>
    </submittedName>
</protein>
<gene>
    <name evidence="2" type="ORF">FLL45_01870</name>
</gene>
<proteinExistence type="predicted"/>
<dbReference type="InterPro" id="IPR018946">
    <property type="entry name" value="PhoD-like_MPP"/>
</dbReference>
<evidence type="ECO:0000259" key="1">
    <source>
        <dbReference type="Pfam" id="PF09423"/>
    </source>
</evidence>
<dbReference type="RefSeq" id="WP_142888088.1">
    <property type="nucleotide sequence ID" value="NZ_VIKR01000001.1"/>
</dbReference>
<dbReference type="SUPFAM" id="SSF56300">
    <property type="entry name" value="Metallo-dependent phosphatases"/>
    <property type="match status" value="1"/>
</dbReference>